<accession>A0A6A7A969</accession>
<name>A0A6A7A969_9PLEO</name>
<protein>
    <recommendedName>
        <fullName evidence="3">FHA domain-containing protein</fullName>
    </recommendedName>
</protein>
<keyword evidence="5" id="KW-1185">Reference proteome</keyword>
<evidence type="ECO:0000256" key="1">
    <source>
        <dbReference type="SAM" id="Coils"/>
    </source>
</evidence>
<feature type="region of interest" description="Disordered" evidence="2">
    <location>
        <begin position="260"/>
        <end position="323"/>
    </location>
</feature>
<dbReference type="SMART" id="SM00240">
    <property type="entry name" value="FHA"/>
    <property type="match status" value="1"/>
</dbReference>
<evidence type="ECO:0000256" key="2">
    <source>
        <dbReference type="SAM" id="MobiDB-lite"/>
    </source>
</evidence>
<organism evidence="4 5">
    <name type="scientific">Ophiobolus disseminans</name>
    <dbReference type="NCBI Taxonomy" id="1469910"/>
    <lineage>
        <taxon>Eukaryota</taxon>
        <taxon>Fungi</taxon>
        <taxon>Dikarya</taxon>
        <taxon>Ascomycota</taxon>
        <taxon>Pezizomycotina</taxon>
        <taxon>Dothideomycetes</taxon>
        <taxon>Pleosporomycetidae</taxon>
        <taxon>Pleosporales</taxon>
        <taxon>Pleosporineae</taxon>
        <taxon>Phaeosphaeriaceae</taxon>
        <taxon>Ophiobolus</taxon>
    </lineage>
</organism>
<dbReference type="Gene3D" id="2.60.200.20">
    <property type="match status" value="1"/>
</dbReference>
<dbReference type="EMBL" id="MU006221">
    <property type="protein sequence ID" value="KAF2829155.1"/>
    <property type="molecule type" value="Genomic_DNA"/>
</dbReference>
<dbReference type="PROSITE" id="PS50006">
    <property type="entry name" value="FHA_DOMAIN"/>
    <property type="match status" value="1"/>
</dbReference>
<dbReference type="Pfam" id="PF17111">
    <property type="entry name" value="PigL_N"/>
    <property type="match status" value="1"/>
</dbReference>
<proteinExistence type="predicted"/>
<sequence length="553" mass="60411">MDPVSIAAGCLGLVGVIGKVSSTVSVFVHEVREARSELDAVSRELMSLRTILEMLNKDVQGCSKEAFPISLGKTVSGIVINCTVVVEQIDHRLKGHLNQKRVSRVKWTVSGRDDVDKLRSSLESHKGALDLALNVLELSLIRDVKKDTSYIRADTGAIRADTAEIQETQAETLRKIAELMAQVKQNNAQLGALVRDGNSDLRAGIKEKNQGLEQALRQLSSLAESPCEEINKTDNYRKPTAEDEISETLARLHLRIQQLSSGVPATKEPIRASQRSPPPTPLTSDPPPAYEAVRLGRPPIQSSASAPTQAQGPSTAPYDLPPSMQSLMDLLTLSTTPGARPSLPQLHSDIFGLEDRSSALQGMALPRAQPSTYTTPASTIPQYGVPSFPSIHDEPPAHFYSQGPRYNPPVPSYTRPQLPSITLTEYMEPFGPTCPCCVNRIVPIRFAPIRRTLPHPSAVITLGREDIPTPFLPPDFISFDSPVVSRLHCKLFVADLQWYIQDLGSSNGTQLNETVYREPGFASSLLPLSTGDIIQLGTSSLPRKRPRILLLQT</sequence>
<gene>
    <name evidence="4" type="ORF">CC86DRAFT_403806</name>
</gene>
<keyword evidence="1" id="KW-0175">Coiled coil</keyword>
<feature type="coiled-coil region" evidence="1">
    <location>
        <begin position="31"/>
        <end position="58"/>
    </location>
</feature>
<dbReference type="SUPFAM" id="SSF49879">
    <property type="entry name" value="SMAD/FHA domain"/>
    <property type="match status" value="1"/>
</dbReference>
<dbReference type="InterPro" id="IPR000253">
    <property type="entry name" value="FHA_dom"/>
</dbReference>
<evidence type="ECO:0000259" key="3">
    <source>
        <dbReference type="PROSITE" id="PS50006"/>
    </source>
</evidence>
<dbReference type="AlphaFoldDB" id="A0A6A7A969"/>
<reference evidence="4" key="1">
    <citation type="journal article" date="2020" name="Stud. Mycol.">
        <title>101 Dothideomycetes genomes: a test case for predicting lifestyles and emergence of pathogens.</title>
        <authorList>
            <person name="Haridas S."/>
            <person name="Albert R."/>
            <person name="Binder M."/>
            <person name="Bloem J."/>
            <person name="Labutti K."/>
            <person name="Salamov A."/>
            <person name="Andreopoulos B."/>
            <person name="Baker S."/>
            <person name="Barry K."/>
            <person name="Bills G."/>
            <person name="Bluhm B."/>
            <person name="Cannon C."/>
            <person name="Castanera R."/>
            <person name="Culley D."/>
            <person name="Daum C."/>
            <person name="Ezra D."/>
            <person name="Gonzalez J."/>
            <person name="Henrissat B."/>
            <person name="Kuo A."/>
            <person name="Liang C."/>
            <person name="Lipzen A."/>
            <person name="Lutzoni F."/>
            <person name="Magnuson J."/>
            <person name="Mondo S."/>
            <person name="Nolan M."/>
            <person name="Ohm R."/>
            <person name="Pangilinan J."/>
            <person name="Park H.-J."/>
            <person name="Ramirez L."/>
            <person name="Alfaro M."/>
            <person name="Sun H."/>
            <person name="Tritt A."/>
            <person name="Yoshinaga Y."/>
            <person name="Zwiers L.-H."/>
            <person name="Turgeon B."/>
            <person name="Goodwin S."/>
            <person name="Spatafora J."/>
            <person name="Crous P."/>
            <person name="Grigoriev I."/>
        </authorList>
    </citation>
    <scope>NUCLEOTIDE SEQUENCE</scope>
    <source>
        <strain evidence="4">CBS 113818</strain>
    </source>
</reference>
<dbReference type="OrthoDB" id="524326at2759"/>
<feature type="compositionally biased region" description="Polar residues" evidence="2">
    <location>
        <begin position="300"/>
        <end position="314"/>
    </location>
</feature>
<dbReference type="Proteomes" id="UP000799424">
    <property type="component" value="Unassembled WGS sequence"/>
</dbReference>
<evidence type="ECO:0000313" key="5">
    <source>
        <dbReference type="Proteomes" id="UP000799424"/>
    </source>
</evidence>
<feature type="compositionally biased region" description="Pro residues" evidence="2">
    <location>
        <begin position="276"/>
        <end position="289"/>
    </location>
</feature>
<feature type="domain" description="FHA" evidence="3">
    <location>
        <begin position="460"/>
        <end position="516"/>
    </location>
</feature>
<evidence type="ECO:0000313" key="4">
    <source>
        <dbReference type="EMBL" id="KAF2829155.1"/>
    </source>
</evidence>
<dbReference type="Pfam" id="PF00498">
    <property type="entry name" value="FHA"/>
    <property type="match status" value="1"/>
</dbReference>
<dbReference type="InterPro" id="IPR031348">
    <property type="entry name" value="PigL_N"/>
</dbReference>
<dbReference type="InterPro" id="IPR008984">
    <property type="entry name" value="SMAD_FHA_dom_sf"/>
</dbReference>